<reference evidence="1" key="1">
    <citation type="submission" date="2022-04" db="EMBL/GenBank/DDBJ databases">
        <title>Corynebacterium kalidii LD5P10.</title>
        <authorList>
            <person name="Sun J.Q."/>
        </authorList>
    </citation>
    <scope>NUCLEOTIDE SEQUENCE</scope>
    <source>
        <strain evidence="1">LD5P10</strain>
    </source>
</reference>
<keyword evidence="2" id="KW-1185">Reference proteome</keyword>
<organism evidence="1 2">
    <name type="scientific">Corynebacterium kalidii</name>
    <dbReference type="NCBI Taxonomy" id="2931982"/>
    <lineage>
        <taxon>Bacteria</taxon>
        <taxon>Bacillati</taxon>
        <taxon>Actinomycetota</taxon>
        <taxon>Actinomycetes</taxon>
        <taxon>Mycobacteriales</taxon>
        <taxon>Corynebacteriaceae</taxon>
        <taxon>Corynebacterium</taxon>
    </lineage>
</organism>
<name>A0A9X2AYI0_9CORY</name>
<dbReference type="RefSeq" id="WP_244803296.1">
    <property type="nucleotide sequence ID" value="NZ_JALIEA010000010.1"/>
</dbReference>
<protein>
    <submittedName>
        <fullName evidence="1">Uncharacterized protein</fullName>
    </submittedName>
</protein>
<sequence>MKDPLRIHRVLETLSQAWESQPDLTLPQLYGILESRGIGWNSTDDEVMDVLSALVAERPSILTADAPGRYLVETEQPAHRITLDPWWTAVRPARQGPGSEAPQPVVWRHGGICRCAVGQPLTVLSATGTVHRFGLVNRITVLAPTVEAIDSAPDLSGLRRSDLDDHVYLLRLAGDEHTGTTVLVDHALWVFDISRRQVHRERMHWSRLVSATVGSELVVDRPDGGPLRLRTVEQITVLE</sequence>
<evidence type="ECO:0000313" key="1">
    <source>
        <dbReference type="EMBL" id="MCJ7857547.1"/>
    </source>
</evidence>
<dbReference type="Proteomes" id="UP001139207">
    <property type="component" value="Unassembled WGS sequence"/>
</dbReference>
<comment type="caution">
    <text evidence="1">The sequence shown here is derived from an EMBL/GenBank/DDBJ whole genome shotgun (WGS) entry which is preliminary data.</text>
</comment>
<gene>
    <name evidence="1" type="ORF">MUN33_02285</name>
</gene>
<dbReference type="AlphaFoldDB" id="A0A9X2AYI0"/>
<dbReference type="EMBL" id="JALIEA010000010">
    <property type="protein sequence ID" value="MCJ7857547.1"/>
    <property type="molecule type" value="Genomic_DNA"/>
</dbReference>
<proteinExistence type="predicted"/>
<evidence type="ECO:0000313" key="2">
    <source>
        <dbReference type="Proteomes" id="UP001139207"/>
    </source>
</evidence>
<accession>A0A9X2AYI0</accession>